<organism evidence="1">
    <name type="scientific">Trypanosoma brucei</name>
    <dbReference type="NCBI Taxonomy" id="5691"/>
    <lineage>
        <taxon>Eukaryota</taxon>
        <taxon>Discoba</taxon>
        <taxon>Euglenozoa</taxon>
        <taxon>Kinetoplastea</taxon>
        <taxon>Metakinetoplastina</taxon>
        <taxon>Trypanosomatida</taxon>
        <taxon>Trypanosomatidae</taxon>
        <taxon>Trypanosoma</taxon>
    </lineage>
</organism>
<dbReference type="EMBL" id="AC087606">
    <property type="protein sequence ID" value="AAX80830.1"/>
    <property type="molecule type" value="Genomic_DNA"/>
</dbReference>
<reference evidence="1" key="3">
    <citation type="submission" date="2005-04" db="EMBL/GenBank/DDBJ databases">
        <authorList>
            <person name="Haas B."/>
            <person name="Blandin G."/>
            <person name="El-Sayed N."/>
        </authorList>
    </citation>
    <scope>NUCLEOTIDE SEQUENCE</scope>
    <source>
        <strain evidence="1">GUTat10.1</strain>
    </source>
</reference>
<accession>Q582Y7</accession>
<proteinExistence type="predicted"/>
<evidence type="ECO:0000313" key="1">
    <source>
        <dbReference type="EMBL" id="AAX80830.1"/>
    </source>
</evidence>
<gene>
    <name evidence="1" type="ORF">Tb04.4J6.390</name>
</gene>
<reference evidence="1" key="2">
    <citation type="submission" date="2001-01" db="EMBL/GenBank/DDBJ databases">
        <authorList>
            <person name="El-Sayed N.M."/>
            <person name="Khalak H."/>
            <person name="Adams M.D."/>
        </authorList>
    </citation>
    <scope>NUCLEOTIDE SEQUENCE</scope>
    <source>
        <strain evidence="1">GUTat10.1</strain>
    </source>
</reference>
<protein>
    <submittedName>
        <fullName evidence="1">Uncharacterized protein</fullName>
    </submittedName>
</protein>
<dbReference type="AlphaFoldDB" id="Q582Y7"/>
<name>Q582Y7_9TRYP</name>
<sequence>MGVEAATSSRSVSKTAGLSLTVSSALTAMLEAEPILY</sequence>
<reference evidence="1" key="1">
    <citation type="submission" date="2001-01" db="EMBL/GenBank/DDBJ databases">
        <authorList>
            <person name="Ghedin E."/>
            <person name="Blandin G."/>
            <person name="Bartholomeu D."/>
            <person name="Caler E."/>
            <person name="Haas B."/>
            <person name="Hannick L."/>
            <person name="Shallom J."/>
            <person name="Hou L."/>
            <person name="Djikeng A."/>
            <person name="Feldblyum T."/>
            <person name="Hostetler J."/>
            <person name="Johnson J."/>
            <person name="Jones K."/>
            <person name="Koo H.L."/>
            <person name="Larkin C."/>
            <person name="Pai G."/>
            <person name="Peterson J."/>
            <person name="Khalak H.G."/>
            <person name="Salzberg S."/>
            <person name="Simpson A.J."/>
            <person name="Tallon L."/>
            <person name="Van Aken S."/>
            <person name="Wanless D."/>
            <person name="White O."/>
            <person name="Wortman J."/>
            <person name="Fraser C.M."/>
            <person name="El-Sayed N.M.A."/>
        </authorList>
    </citation>
    <scope>NUCLEOTIDE SEQUENCE</scope>
    <source>
        <strain evidence="1">GUTat10.1</strain>
    </source>
</reference>